<dbReference type="PANTHER" id="PTHR23508:SF10">
    <property type="entry name" value="CARBOXYLIC ACID TRANSPORTER PROTEIN HOMOLOG"/>
    <property type="match status" value="1"/>
</dbReference>
<reference evidence="7 8" key="1">
    <citation type="journal article" date="2009" name="Nature">
        <title>Evolution of pathogenicity and sexual reproduction in eight Candida genomes.</title>
        <authorList>
            <person name="Butler G."/>
            <person name="Rasmussen M.D."/>
            <person name="Lin M.F."/>
            <person name="Santos M.A."/>
            <person name="Sakthikumar S."/>
            <person name="Munro C.A."/>
            <person name="Rheinbay E."/>
            <person name="Grabherr M."/>
            <person name="Forche A."/>
            <person name="Reedy J.L."/>
            <person name="Agrafioti I."/>
            <person name="Arnaud M.B."/>
            <person name="Bates S."/>
            <person name="Brown A.J."/>
            <person name="Brunke S."/>
            <person name="Costanzo M.C."/>
            <person name="Fitzpatrick D.A."/>
            <person name="de Groot P.W."/>
            <person name="Harris D."/>
            <person name="Hoyer L.L."/>
            <person name="Hube B."/>
            <person name="Klis F.M."/>
            <person name="Kodira C."/>
            <person name="Lennard N."/>
            <person name="Logue M.E."/>
            <person name="Martin R."/>
            <person name="Neiman A.M."/>
            <person name="Nikolaou E."/>
            <person name="Quail M.A."/>
            <person name="Quinn J."/>
            <person name="Santos M.C."/>
            <person name="Schmitzberger F.F."/>
            <person name="Sherlock G."/>
            <person name="Shah P."/>
            <person name="Silverstein K.A."/>
            <person name="Skrzypek M.S."/>
            <person name="Soll D."/>
            <person name="Staggs R."/>
            <person name="Stansfield I."/>
            <person name="Stumpf M.P."/>
            <person name="Sudbery P.E."/>
            <person name="Srikantha T."/>
            <person name="Zeng Q."/>
            <person name="Berman J."/>
            <person name="Berriman M."/>
            <person name="Heitman J."/>
            <person name="Gow N.A."/>
            <person name="Lorenz M.C."/>
            <person name="Birren B.W."/>
            <person name="Kellis M."/>
            <person name="Cuomo C.A."/>
        </authorList>
    </citation>
    <scope>NUCLEOTIDE SEQUENCE [LARGE SCALE GENOMIC DNA]</scope>
    <source>
        <strain evidence="8">ATCC 11503 / BCRC 21390 / CBS 2605 / JCM 1781 / NBRC 1676 / NRRL YB-4239</strain>
    </source>
</reference>
<feature type="transmembrane region" description="Helical" evidence="5">
    <location>
        <begin position="57"/>
        <end position="77"/>
    </location>
</feature>
<dbReference type="PROSITE" id="PS50850">
    <property type="entry name" value="MFS"/>
    <property type="match status" value="1"/>
</dbReference>
<dbReference type="HOGENOM" id="CLU_001265_46_1_1"/>
<evidence type="ECO:0000256" key="2">
    <source>
        <dbReference type="ARBA" id="ARBA00022692"/>
    </source>
</evidence>
<dbReference type="OMA" id="YMICIIL"/>
<protein>
    <recommendedName>
        <fullName evidence="6">Major facilitator superfamily (MFS) profile domain-containing protein</fullName>
    </recommendedName>
</protein>
<feature type="domain" description="Major facilitator superfamily (MFS) profile" evidence="6">
    <location>
        <begin position="1"/>
        <end position="236"/>
    </location>
</feature>
<evidence type="ECO:0000256" key="1">
    <source>
        <dbReference type="ARBA" id="ARBA00004141"/>
    </source>
</evidence>
<dbReference type="GeneID" id="5231383"/>
<keyword evidence="3 5" id="KW-1133">Transmembrane helix</keyword>
<dbReference type="GO" id="GO:0035879">
    <property type="term" value="P:plasma membrane lactate transport"/>
    <property type="evidence" value="ECO:0007669"/>
    <property type="project" value="TreeGrafter"/>
</dbReference>
<proteinExistence type="predicted"/>
<feature type="transmembrane region" description="Helical" evidence="5">
    <location>
        <begin position="127"/>
        <end position="144"/>
    </location>
</feature>
<evidence type="ECO:0000256" key="5">
    <source>
        <dbReference type="SAM" id="Phobius"/>
    </source>
</evidence>
<dbReference type="GO" id="GO:0005886">
    <property type="term" value="C:plasma membrane"/>
    <property type="evidence" value="ECO:0007669"/>
    <property type="project" value="TreeGrafter"/>
</dbReference>
<dbReference type="GO" id="GO:0015355">
    <property type="term" value="F:secondary active monocarboxylate transmembrane transporter activity"/>
    <property type="evidence" value="ECO:0007669"/>
    <property type="project" value="TreeGrafter"/>
</dbReference>
<dbReference type="PANTHER" id="PTHR23508">
    <property type="entry name" value="CARBOXYLIC ACID TRANSPORTER PROTEIN HOMOLOG"/>
    <property type="match status" value="1"/>
</dbReference>
<keyword evidence="8" id="KW-1185">Reference proteome</keyword>
<dbReference type="VEuPathDB" id="FungiDB:LELG_04430"/>
<dbReference type="OrthoDB" id="5296287at2759"/>
<organism evidence="7 8">
    <name type="scientific">Lodderomyces elongisporus (strain ATCC 11503 / CBS 2605 / JCM 1781 / NBRC 1676 / NRRL YB-4239)</name>
    <name type="common">Yeast</name>
    <name type="synonym">Saccharomyces elongisporus</name>
    <dbReference type="NCBI Taxonomy" id="379508"/>
    <lineage>
        <taxon>Eukaryota</taxon>
        <taxon>Fungi</taxon>
        <taxon>Dikarya</taxon>
        <taxon>Ascomycota</taxon>
        <taxon>Saccharomycotina</taxon>
        <taxon>Pichiomycetes</taxon>
        <taxon>Debaryomycetaceae</taxon>
        <taxon>Candida/Lodderomyces clade</taxon>
        <taxon>Lodderomyces</taxon>
    </lineage>
</organism>
<dbReference type="InterPro" id="IPR036259">
    <property type="entry name" value="MFS_trans_sf"/>
</dbReference>
<evidence type="ECO:0000313" key="7">
    <source>
        <dbReference type="EMBL" id="EDK46249.1"/>
    </source>
</evidence>
<evidence type="ECO:0000256" key="4">
    <source>
        <dbReference type="ARBA" id="ARBA00023136"/>
    </source>
</evidence>
<dbReference type="SUPFAM" id="SSF103473">
    <property type="entry name" value="MFS general substrate transporter"/>
    <property type="match status" value="1"/>
</dbReference>
<dbReference type="EMBL" id="CH981529">
    <property type="protein sequence ID" value="EDK46249.1"/>
    <property type="molecule type" value="Genomic_DNA"/>
</dbReference>
<feature type="transmembrane region" description="Helical" evidence="5">
    <location>
        <begin position="214"/>
        <end position="232"/>
    </location>
</feature>
<dbReference type="Pfam" id="PF00083">
    <property type="entry name" value="Sugar_tr"/>
    <property type="match status" value="1"/>
</dbReference>
<dbReference type="Proteomes" id="UP000001996">
    <property type="component" value="Unassembled WGS sequence"/>
</dbReference>
<dbReference type="KEGG" id="lel:PVL30_004147"/>
<dbReference type="InParanoid" id="A5E491"/>
<keyword evidence="2 5" id="KW-0812">Transmembrane</keyword>
<evidence type="ECO:0000256" key="3">
    <source>
        <dbReference type="ARBA" id="ARBA00022989"/>
    </source>
</evidence>
<feature type="transmembrane region" description="Helical" evidence="5">
    <location>
        <begin position="97"/>
        <end position="115"/>
    </location>
</feature>
<name>A5E491_LODEL</name>
<dbReference type="InterPro" id="IPR005828">
    <property type="entry name" value="MFS_sugar_transport-like"/>
</dbReference>
<accession>A5E491</accession>
<dbReference type="InterPro" id="IPR020846">
    <property type="entry name" value="MFS_dom"/>
</dbReference>
<keyword evidence="4 5" id="KW-0472">Membrane</keyword>
<gene>
    <name evidence="7" type="ORF">LELG_04430</name>
</gene>
<comment type="subcellular location">
    <subcellularLocation>
        <location evidence="1">Membrane</location>
        <topology evidence="1">Multi-pass membrane protein</topology>
    </subcellularLocation>
</comment>
<evidence type="ECO:0000313" key="8">
    <source>
        <dbReference type="Proteomes" id="UP000001996"/>
    </source>
</evidence>
<dbReference type="eggNOG" id="ENOG502QPK1">
    <property type="taxonomic scope" value="Eukaryota"/>
</dbReference>
<dbReference type="AlphaFoldDB" id="A5E491"/>
<dbReference type="Gene3D" id="1.20.1250.20">
    <property type="entry name" value="MFS general substrate transporter like domains"/>
    <property type="match status" value="1"/>
</dbReference>
<evidence type="ECO:0000259" key="6">
    <source>
        <dbReference type="PROSITE" id="PS50850"/>
    </source>
</evidence>
<sequence>MFFFSAGVSVIFVYLRFCFPETDNYQRQRARFDRGAEQKHSKIAEFKSEAKNALKTYWLIIIYMILMMSGFNFSSHGSQDLYPTVMTEEYSYGHDRTTVVNVCANLGAIVGGMILSHLSTYIGRRTAILCGNVIAGAFIYPWAFKPMWITAFFMQFGIQGSWAVVPIHLSELSPPQYKAFIGGVAYQLGNLVSSASSTIEATINETLDDYGKTMAIFIGAVLIYMICIILIGPENRGADLGVERDDEFSIYDVDDEGDYQGDEEHFKHLDELAAVKYEEKKDDDLEIKG</sequence>